<dbReference type="GO" id="GO:0006508">
    <property type="term" value="P:proteolysis"/>
    <property type="evidence" value="ECO:0007669"/>
    <property type="project" value="UniProtKB-KW"/>
</dbReference>
<organism evidence="3 4">
    <name type="scientific">Basidiobolus meristosporus CBS 931.73</name>
    <dbReference type="NCBI Taxonomy" id="1314790"/>
    <lineage>
        <taxon>Eukaryota</taxon>
        <taxon>Fungi</taxon>
        <taxon>Fungi incertae sedis</taxon>
        <taxon>Zoopagomycota</taxon>
        <taxon>Entomophthoromycotina</taxon>
        <taxon>Basidiobolomycetes</taxon>
        <taxon>Basidiobolales</taxon>
        <taxon>Basidiobolaceae</taxon>
        <taxon>Basidiobolus</taxon>
    </lineage>
</organism>
<dbReference type="InterPro" id="IPR043504">
    <property type="entry name" value="Peptidase_S1_PA_chymotrypsin"/>
</dbReference>
<protein>
    <submittedName>
        <fullName evidence="3">Trypsin-like serine protease</fullName>
    </submittedName>
</protein>
<dbReference type="EMBL" id="MCFE01000338">
    <property type="protein sequence ID" value="ORX91182.1"/>
    <property type="molecule type" value="Genomic_DNA"/>
</dbReference>
<evidence type="ECO:0000313" key="4">
    <source>
        <dbReference type="Proteomes" id="UP000193498"/>
    </source>
</evidence>
<dbReference type="OrthoDB" id="6380398at2759"/>
<dbReference type="InterPro" id="IPR009003">
    <property type="entry name" value="Peptidase_S1_PA"/>
</dbReference>
<accession>A0A1Y1XZL7</accession>
<dbReference type="Pfam" id="PF00089">
    <property type="entry name" value="Trypsin"/>
    <property type="match status" value="1"/>
</dbReference>
<feature type="domain" description="Peptidase S1" evidence="2">
    <location>
        <begin position="1"/>
        <end position="185"/>
    </location>
</feature>
<proteinExistence type="predicted"/>
<feature type="region of interest" description="Disordered" evidence="1">
    <location>
        <begin position="188"/>
        <end position="209"/>
    </location>
</feature>
<keyword evidence="3" id="KW-0378">Hydrolase</keyword>
<dbReference type="InterPro" id="IPR051333">
    <property type="entry name" value="CLIP_Serine_Protease"/>
</dbReference>
<dbReference type="GO" id="GO:0004252">
    <property type="term" value="F:serine-type endopeptidase activity"/>
    <property type="evidence" value="ECO:0007669"/>
    <property type="project" value="InterPro"/>
</dbReference>
<dbReference type="InterPro" id="IPR001254">
    <property type="entry name" value="Trypsin_dom"/>
</dbReference>
<dbReference type="PANTHER" id="PTHR24260">
    <property type="match status" value="1"/>
</dbReference>
<dbReference type="PROSITE" id="PS50240">
    <property type="entry name" value="TRYPSIN_DOM"/>
    <property type="match status" value="1"/>
</dbReference>
<dbReference type="SUPFAM" id="SSF50494">
    <property type="entry name" value="Trypsin-like serine proteases"/>
    <property type="match status" value="1"/>
</dbReference>
<dbReference type="PANTHER" id="PTHR24260:SF136">
    <property type="entry name" value="GH08193P-RELATED"/>
    <property type="match status" value="1"/>
</dbReference>
<evidence type="ECO:0000313" key="3">
    <source>
        <dbReference type="EMBL" id="ORX91182.1"/>
    </source>
</evidence>
<sequence>MAASPEVVMIHLHRHNRTRSVNDEHGYVIGVRAINIHPEWDRRRLINDYAVLKLSKLAPYGSPILLDDGQASSPGALVRTLGWGRSSEQRTVDTLQQANLQVFTNKKCEAYLGGFDSRVELCAGTDAGDENICFGDSGGPLFQINDQGLPVLVGVTSFTQNCEPGLPSGFAKVSARKAWIEGFMVPPSFNTRAEPREEDSRSGGLPLFK</sequence>
<dbReference type="InParanoid" id="A0A1Y1XZL7"/>
<dbReference type="Gene3D" id="2.40.10.10">
    <property type="entry name" value="Trypsin-like serine proteases"/>
    <property type="match status" value="1"/>
</dbReference>
<evidence type="ECO:0000259" key="2">
    <source>
        <dbReference type="PROSITE" id="PS50240"/>
    </source>
</evidence>
<dbReference type="CDD" id="cd00190">
    <property type="entry name" value="Tryp_SPc"/>
    <property type="match status" value="1"/>
</dbReference>
<dbReference type="InterPro" id="IPR033116">
    <property type="entry name" value="TRYPSIN_SER"/>
</dbReference>
<dbReference type="Proteomes" id="UP000193498">
    <property type="component" value="Unassembled WGS sequence"/>
</dbReference>
<comment type="caution">
    <text evidence="3">The sequence shown here is derived from an EMBL/GenBank/DDBJ whole genome shotgun (WGS) entry which is preliminary data.</text>
</comment>
<dbReference type="STRING" id="1314790.A0A1Y1XZL7"/>
<dbReference type="AlphaFoldDB" id="A0A1Y1XZL7"/>
<gene>
    <name evidence="3" type="ORF">K493DRAFT_409476</name>
</gene>
<keyword evidence="4" id="KW-1185">Reference proteome</keyword>
<evidence type="ECO:0000256" key="1">
    <source>
        <dbReference type="SAM" id="MobiDB-lite"/>
    </source>
</evidence>
<dbReference type="PROSITE" id="PS00135">
    <property type="entry name" value="TRYPSIN_SER"/>
    <property type="match status" value="1"/>
</dbReference>
<keyword evidence="3" id="KW-0645">Protease</keyword>
<reference evidence="3 4" key="1">
    <citation type="submission" date="2016-07" db="EMBL/GenBank/DDBJ databases">
        <title>Pervasive Adenine N6-methylation of Active Genes in Fungi.</title>
        <authorList>
            <consortium name="DOE Joint Genome Institute"/>
            <person name="Mondo S.J."/>
            <person name="Dannebaum R.O."/>
            <person name="Kuo R.C."/>
            <person name="Labutti K."/>
            <person name="Haridas S."/>
            <person name="Kuo A."/>
            <person name="Salamov A."/>
            <person name="Ahrendt S.R."/>
            <person name="Lipzen A."/>
            <person name="Sullivan W."/>
            <person name="Andreopoulos W.B."/>
            <person name="Clum A."/>
            <person name="Lindquist E."/>
            <person name="Daum C."/>
            <person name="Ramamoorthy G.K."/>
            <person name="Gryganskyi A."/>
            <person name="Culley D."/>
            <person name="Magnuson J.K."/>
            <person name="James T.Y."/>
            <person name="O'Malley M.A."/>
            <person name="Stajich J.E."/>
            <person name="Spatafora J.W."/>
            <person name="Visel A."/>
            <person name="Grigoriev I.V."/>
        </authorList>
    </citation>
    <scope>NUCLEOTIDE SEQUENCE [LARGE SCALE GENOMIC DNA]</scope>
    <source>
        <strain evidence="3 4">CBS 931.73</strain>
    </source>
</reference>
<name>A0A1Y1XZL7_9FUNG</name>
<dbReference type="SMART" id="SM00020">
    <property type="entry name" value="Tryp_SPc"/>
    <property type="match status" value="1"/>
</dbReference>